<reference evidence="2 3" key="1">
    <citation type="submission" date="2022-08" db="EMBL/GenBank/DDBJ databases">
        <title>Bacterial and archaeal communities from various locations to study Microbial Dark Matter (Phase II).</title>
        <authorList>
            <person name="Stepanauskas R."/>
        </authorList>
    </citation>
    <scope>NUCLEOTIDE SEQUENCE [LARGE SCALE GENOMIC DNA]</scope>
    <source>
        <strain evidence="2 3">PD1</strain>
    </source>
</reference>
<dbReference type="EMBL" id="JANUCP010000009">
    <property type="protein sequence ID" value="MCS3921158.1"/>
    <property type="molecule type" value="Genomic_DNA"/>
</dbReference>
<organism evidence="2 3">
    <name type="scientific">Candidatus Fervidibacter sacchari</name>
    <dbReference type="NCBI Taxonomy" id="1448929"/>
    <lineage>
        <taxon>Bacteria</taxon>
        <taxon>Candidatus Fervidibacterota</taxon>
        <taxon>Candidatus Fervidibacter</taxon>
    </lineage>
</organism>
<comment type="caution">
    <text evidence="2">The sequence shown here is derived from an EMBL/GenBank/DDBJ whole genome shotgun (WGS) entry which is preliminary data.</text>
</comment>
<dbReference type="Proteomes" id="UP001204798">
    <property type="component" value="Unassembled WGS sequence"/>
</dbReference>
<evidence type="ECO:0008006" key="4">
    <source>
        <dbReference type="Google" id="ProtNLM"/>
    </source>
</evidence>
<protein>
    <recommendedName>
        <fullName evidence="4">MFS transporter</fullName>
    </recommendedName>
</protein>
<sequence length="56" mass="6664">MTAEQNPKNWRQNAFFWWGLRYLQTALTLLSFLTPIEDGTFKRYLNEKVALLTTLL</sequence>
<keyword evidence="3" id="KW-1185">Reference proteome</keyword>
<accession>A0ABT2ET58</accession>
<feature type="transmembrane region" description="Helical" evidence="1">
    <location>
        <begin position="15"/>
        <end position="33"/>
    </location>
</feature>
<proteinExistence type="predicted"/>
<evidence type="ECO:0000313" key="2">
    <source>
        <dbReference type="EMBL" id="MCS3921158.1"/>
    </source>
</evidence>
<keyword evidence="1" id="KW-0812">Transmembrane</keyword>
<evidence type="ECO:0000256" key="1">
    <source>
        <dbReference type="SAM" id="Phobius"/>
    </source>
</evidence>
<keyword evidence="1" id="KW-0472">Membrane</keyword>
<name>A0ABT2ET58_9BACT</name>
<evidence type="ECO:0000313" key="3">
    <source>
        <dbReference type="Proteomes" id="UP001204798"/>
    </source>
</evidence>
<gene>
    <name evidence="2" type="ORF">M2350_003599</name>
</gene>
<keyword evidence="1" id="KW-1133">Transmembrane helix</keyword>